<evidence type="ECO:0000313" key="2">
    <source>
        <dbReference type="EMBL" id="MCG9027401.1"/>
    </source>
</evidence>
<proteinExistence type="predicted"/>
<gene>
    <name evidence="2" type="ORF">LH440_16165</name>
</gene>
<comment type="caution">
    <text evidence="2">The sequence shown here is derived from an EMBL/GenBank/DDBJ whole genome shotgun (WGS) entry which is preliminary data.</text>
</comment>
<name>A0ABD4SVV4_9NEIS</name>
<sequence>MAVAKKPAATPKDGAEAAPDVVAVQVRALTERFRRAGREFTREPVTIPRDELSDAELKQLLDEPLLAVKIVAGEV</sequence>
<dbReference type="Pfam" id="PF17891">
    <property type="entry name" value="FluMu_N"/>
    <property type="match status" value="1"/>
</dbReference>
<dbReference type="RefSeq" id="WP_239894679.1">
    <property type="nucleotide sequence ID" value="NZ_JAJAXM010000058.1"/>
</dbReference>
<organism evidence="2 3">
    <name type="scientific">Laribacter hongkongensis</name>
    <dbReference type="NCBI Taxonomy" id="168471"/>
    <lineage>
        <taxon>Bacteria</taxon>
        <taxon>Pseudomonadati</taxon>
        <taxon>Pseudomonadota</taxon>
        <taxon>Betaproteobacteria</taxon>
        <taxon>Neisseriales</taxon>
        <taxon>Aquaspirillaceae</taxon>
        <taxon>Laribacter</taxon>
    </lineage>
</organism>
<dbReference type="InterPro" id="IPR041227">
    <property type="entry name" value="FluMu_N"/>
</dbReference>
<evidence type="ECO:0000259" key="1">
    <source>
        <dbReference type="Pfam" id="PF17891"/>
    </source>
</evidence>
<dbReference type="SUPFAM" id="SSF160059">
    <property type="entry name" value="PriA/YqbF domain"/>
    <property type="match status" value="1"/>
</dbReference>
<reference evidence="2 3" key="1">
    <citation type="submission" date="2021-10" db="EMBL/GenBank/DDBJ databases">
        <title>Whole-genome sequencing analysis of Laribacter hongkongensis: virulence gene profiles, carbohydrate-active enzyme prediction, and antimicrobial resistance characterization.</title>
        <authorList>
            <person name="Yuan P."/>
            <person name="Zhan Y."/>
            <person name="Chen D."/>
        </authorList>
    </citation>
    <scope>NUCLEOTIDE SEQUENCE [LARGE SCALE GENOMIC DNA]</scope>
    <source>
        <strain evidence="2 3">W67</strain>
    </source>
</reference>
<dbReference type="EMBL" id="JAJAXM010000058">
    <property type="protein sequence ID" value="MCG9027401.1"/>
    <property type="molecule type" value="Genomic_DNA"/>
</dbReference>
<dbReference type="Gene3D" id="3.40.5.80">
    <property type="match status" value="1"/>
</dbReference>
<dbReference type="Proteomes" id="UP001200247">
    <property type="component" value="Unassembled WGS sequence"/>
</dbReference>
<protein>
    <recommendedName>
        <fullName evidence="1">Mu-like prophage FluMu N-terminal domain-containing protein</fullName>
    </recommendedName>
</protein>
<accession>A0ABD4SVV4</accession>
<evidence type="ECO:0000313" key="3">
    <source>
        <dbReference type="Proteomes" id="UP001200247"/>
    </source>
</evidence>
<feature type="domain" description="Mu-like prophage FluMu N-terminal" evidence="1">
    <location>
        <begin position="28"/>
        <end position="72"/>
    </location>
</feature>
<dbReference type="AlphaFoldDB" id="A0ABD4SVV4"/>